<feature type="domain" description="Protein kinase" evidence="2">
    <location>
        <begin position="1"/>
        <end position="219"/>
    </location>
</feature>
<dbReference type="Gene3D" id="1.10.510.10">
    <property type="entry name" value="Transferase(Phosphotransferase) domain 1"/>
    <property type="match status" value="1"/>
</dbReference>
<reference evidence="3 4" key="1">
    <citation type="submission" date="2019-06" db="EMBL/GenBank/DDBJ databases">
        <title>A chromosomal-level reference genome of Carpinus fangiana (Coryloideae, Betulaceae).</title>
        <authorList>
            <person name="Yang X."/>
            <person name="Wang Z."/>
            <person name="Zhang L."/>
            <person name="Hao G."/>
            <person name="Liu J."/>
            <person name="Yang Y."/>
        </authorList>
    </citation>
    <scope>NUCLEOTIDE SEQUENCE [LARGE SCALE GENOMIC DNA]</scope>
    <source>
        <strain evidence="3">Cfa_2016G</strain>
        <tissue evidence="3">Leaf</tissue>
    </source>
</reference>
<dbReference type="GO" id="GO:1902456">
    <property type="term" value="P:regulation of stomatal opening"/>
    <property type="evidence" value="ECO:0007669"/>
    <property type="project" value="TreeGrafter"/>
</dbReference>
<dbReference type="AlphaFoldDB" id="A0A5N6REH6"/>
<gene>
    <name evidence="3" type="ORF">FH972_014816</name>
</gene>
<dbReference type="EMBL" id="CM017326">
    <property type="protein sequence ID" value="KAE8076151.1"/>
    <property type="molecule type" value="Genomic_DNA"/>
</dbReference>
<dbReference type="InterPro" id="IPR008271">
    <property type="entry name" value="Ser/Thr_kinase_AS"/>
</dbReference>
<dbReference type="PANTHER" id="PTHR48014">
    <property type="entry name" value="SERINE/THREONINE-PROTEIN KINASE FRAY2"/>
    <property type="match status" value="1"/>
</dbReference>
<dbReference type="GO" id="GO:0004672">
    <property type="term" value="F:protein kinase activity"/>
    <property type="evidence" value="ECO:0007669"/>
    <property type="project" value="InterPro"/>
</dbReference>
<dbReference type="OrthoDB" id="248923at2759"/>
<protein>
    <recommendedName>
        <fullName evidence="2">Protein kinase domain-containing protein</fullName>
    </recommendedName>
</protein>
<comment type="similarity">
    <text evidence="1">Belongs to the protein kinase superfamily. STE Ser/Thr protein kinase family. STE20 subfamily.</text>
</comment>
<dbReference type="InterPro" id="IPR047173">
    <property type="entry name" value="STRAD_A/B-like"/>
</dbReference>
<keyword evidence="4" id="KW-1185">Reference proteome</keyword>
<dbReference type="InterPro" id="IPR000719">
    <property type="entry name" value="Prot_kinase_dom"/>
</dbReference>
<dbReference type="PROSITE" id="PS00108">
    <property type="entry name" value="PROTEIN_KINASE_ST"/>
    <property type="match status" value="1"/>
</dbReference>
<dbReference type="PROSITE" id="PS50011">
    <property type="entry name" value="PROTEIN_KINASE_DOM"/>
    <property type="match status" value="1"/>
</dbReference>
<accession>A0A5N6REH6</accession>
<name>A0A5N6REH6_9ROSI</name>
<evidence type="ECO:0000313" key="4">
    <source>
        <dbReference type="Proteomes" id="UP000327013"/>
    </source>
</evidence>
<evidence type="ECO:0000256" key="1">
    <source>
        <dbReference type="ARBA" id="ARBA00008874"/>
    </source>
</evidence>
<dbReference type="SMART" id="SM00220">
    <property type="entry name" value="S_TKc"/>
    <property type="match status" value="1"/>
</dbReference>
<dbReference type="Pfam" id="PF00069">
    <property type="entry name" value="Pkinase"/>
    <property type="match status" value="1"/>
</dbReference>
<sequence length="397" mass="44473">MAHEEEEPKRILDEDSDQAVYKAICLPMNSMAIKAIDLDQSRPDLKNIGPRNANIWVVMPFNSAGSLQSIISSSFPDGLSEPCIAIVLKQTLSALSNIHSQEFLHGDIKAGNILIDSNGSVKLASSSLMLTHDVAGAPYWMAPEVINSQNNDNYGFKVDIWSFGITALELARGRPPLSHLPPSNHNSFSKAFKDMVASCLHQDPSKRPSAETLLKHSFFENCGGSDFLVKNVLQGLPPSVENRRSGGEALVDGQLVALKRDLGEQRETVSNLIDLEMPSDSARRMISGWNFNEERFELDPVFPTESTTIIEDKGGELGESGELIHSDQAENRRREAKMENLYDLKLSLYVQMVSVENLIFQLREEEEMAKDIEWQRVELECKKEWNLKKLEMDLEDL</sequence>
<dbReference type="PANTHER" id="PTHR48014:SF7">
    <property type="entry name" value="SERINE_THREONINE-PROTEIN KINASE BLUS1"/>
    <property type="match status" value="1"/>
</dbReference>
<evidence type="ECO:0000313" key="3">
    <source>
        <dbReference type="EMBL" id="KAE8076151.1"/>
    </source>
</evidence>
<proteinExistence type="inferred from homology"/>
<dbReference type="SUPFAM" id="SSF56112">
    <property type="entry name" value="Protein kinase-like (PK-like)"/>
    <property type="match status" value="1"/>
</dbReference>
<dbReference type="InterPro" id="IPR011009">
    <property type="entry name" value="Kinase-like_dom_sf"/>
</dbReference>
<dbReference type="Proteomes" id="UP000327013">
    <property type="component" value="Chromosome 6"/>
</dbReference>
<organism evidence="3 4">
    <name type="scientific">Carpinus fangiana</name>
    <dbReference type="NCBI Taxonomy" id="176857"/>
    <lineage>
        <taxon>Eukaryota</taxon>
        <taxon>Viridiplantae</taxon>
        <taxon>Streptophyta</taxon>
        <taxon>Embryophyta</taxon>
        <taxon>Tracheophyta</taxon>
        <taxon>Spermatophyta</taxon>
        <taxon>Magnoliopsida</taxon>
        <taxon>eudicotyledons</taxon>
        <taxon>Gunneridae</taxon>
        <taxon>Pentapetalae</taxon>
        <taxon>rosids</taxon>
        <taxon>fabids</taxon>
        <taxon>Fagales</taxon>
        <taxon>Betulaceae</taxon>
        <taxon>Carpinus</taxon>
    </lineage>
</organism>
<evidence type="ECO:0000259" key="2">
    <source>
        <dbReference type="PROSITE" id="PS50011"/>
    </source>
</evidence>
<dbReference type="GO" id="GO:0043539">
    <property type="term" value="F:protein serine/threonine kinase activator activity"/>
    <property type="evidence" value="ECO:0007669"/>
    <property type="project" value="InterPro"/>
</dbReference>
<dbReference type="GO" id="GO:0005524">
    <property type="term" value="F:ATP binding"/>
    <property type="evidence" value="ECO:0007669"/>
    <property type="project" value="InterPro"/>
</dbReference>